<dbReference type="Gene3D" id="2.20.25.10">
    <property type="match status" value="1"/>
</dbReference>
<organism evidence="1 2">
    <name type="scientific">Methanospirillum stamsii</name>
    <dbReference type="NCBI Taxonomy" id="1277351"/>
    <lineage>
        <taxon>Archaea</taxon>
        <taxon>Methanobacteriati</taxon>
        <taxon>Methanobacteriota</taxon>
        <taxon>Stenosarchaea group</taxon>
        <taxon>Methanomicrobia</taxon>
        <taxon>Methanomicrobiales</taxon>
        <taxon>Methanospirillaceae</taxon>
        <taxon>Methanospirillum</taxon>
    </lineage>
</organism>
<accession>A0A2V2N014</accession>
<dbReference type="Pfam" id="PF03966">
    <property type="entry name" value="Trm112p"/>
    <property type="match status" value="1"/>
</dbReference>
<sequence length="60" mass="6546">MKRELNDILCCPVCKGDLELVVTEENDVEILTGALICHACSVTYPIDEGIPNLLPQNTTS</sequence>
<name>A0A2V2N014_9EURY</name>
<dbReference type="PANTHER" id="PTHR33505">
    <property type="entry name" value="ZGC:162634"/>
    <property type="match status" value="1"/>
</dbReference>
<dbReference type="Proteomes" id="UP000245934">
    <property type="component" value="Unassembled WGS sequence"/>
</dbReference>
<gene>
    <name evidence="1" type="ORF">DLD82_09595</name>
</gene>
<keyword evidence="2" id="KW-1185">Reference proteome</keyword>
<dbReference type="AlphaFoldDB" id="A0A2V2N014"/>
<dbReference type="InterPro" id="IPR005651">
    <property type="entry name" value="Trm112-like"/>
</dbReference>
<dbReference type="PANTHER" id="PTHR33505:SF4">
    <property type="entry name" value="PROTEIN PREY, MITOCHONDRIAL"/>
    <property type="match status" value="1"/>
</dbReference>
<reference evidence="1 2" key="1">
    <citation type="submission" date="2018-05" db="EMBL/GenBank/DDBJ databases">
        <title>Draft genome of Methanospirillum stamsii Pt1.</title>
        <authorList>
            <person name="Dueholm M.S."/>
            <person name="Nielsen P.H."/>
            <person name="Bakmann L.F."/>
            <person name="Otzen D.E."/>
        </authorList>
    </citation>
    <scope>NUCLEOTIDE SEQUENCE [LARGE SCALE GENOMIC DNA]</scope>
    <source>
        <strain evidence="1 2">Pt1</strain>
    </source>
</reference>
<dbReference type="OrthoDB" id="6467at2157"/>
<dbReference type="SUPFAM" id="SSF158997">
    <property type="entry name" value="Trm112p-like"/>
    <property type="match status" value="1"/>
</dbReference>
<protein>
    <recommendedName>
        <fullName evidence="3">Trm112 family protein</fullName>
    </recommendedName>
</protein>
<evidence type="ECO:0008006" key="3">
    <source>
        <dbReference type="Google" id="ProtNLM"/>
    </source>
</evidence>
<dbReference type="GeneID" id="97608803"/>
<comment type="caution">
    <text evidence="1">The sequence shown here is derived from an EMBL/GenBank/DDBJ whole genome shotgun (WGS) entry which is preliminary data.</text>
</comment>
<proteinExistence type="predicted"/>
<evidence type="ECO:0000313" key="1">
    <source>
        <dbReference type="EMBL" id="PWR73492.1"/>
    </source>
</evidence>
<dbReference type="EMBL" id="QGMZ01000018">
    <property type="protein sequence ID" value="PWR73492.1"/>
    <property type="molecule type" value="Genomic_DNA"/>
</dbReference>
<dbReference type="RefSeq" id="WP_109940903.1">
    <property type="nucleotide sequence ID" value="NZ_CP176366.1"/>
</dbReference>
<evidence type="ECO:0000313" key="2">
    <source>
        <dbReference type="Proteomes" id="UP000245934"/>
    </source>
</evidence>
<dbReference type="NCBIfam" id="NF038101">
    <property type="entry name" value="Trm112_arch"/>
    <property type="match status" value="1"/>
</dbReference>